<dbReference type="InterPro" id="IPR002402">
    <property type="entry name" value="Cyt_P450_E_grp-II"/>
</dbReference>
<dbReference type="GO" id="GO:0016712">
    <property type="term" value="F:oxidoreductase activity, acting on paired donors, with incorporation or reduction of molecular oxygen, reduced flavin or flavoprotein as one donor, and incorporation of one atom of oxygen"/>
    <property type="evidence" value="ECO:0007669"/>
    <property type="project" value="InterPro"/>
</dbReference>
<keyword evidence="3 8" id="KW-0349">Heme</keyword>
<dbReference type="RefSeq" id="XP_056514504.1">
    <property type="nucleotide sequence ID" value="XM_056653437.1"/>
</dbReference>
<evidence type="ECO:0000256" key="10">
    <source>
        <dbReference type="SAM" id="Phobius"/>
    </source>
</evidence>
<evidence type="ECO:0000256" key="7">
    <source>
        <dbReference type="ARBA" id="ARBA00023033"/>
    </source>
</evidence>
<keyword evidence="5 9" id="KW-0560">Oxidoreductase</keyword>
<keyword evidence="7 9" id="KW-0503">Monooxygenase</keyword>
<dbReference type="AlphaFoldDB" id="A0A9W9KHC0"/>
<accession>A0A9W9KHC0</accession>
<dbReference type="InterPro" id="IPR036396">
    <property type="entry name" value="Cyt_P450_sf"/>
</dbReference>
<dbReference type="GO" id="GO:0020037">
    <property type="term" value="F:heme binding"/>
    <property type="evidence" value="ECO:0007669"/>
    <property type="project" value="InterPro"/>
</dbReference>
<dbReference type="PRINTS" id="PR01239">
    <property type="entry name" value="EP450IICYP52"/>
</dbReference>
<keyword evidence="6 8" id="KW-0408">Iron</keyword>
<evidence type="ECO:0000256" key="1">
    <source>
        <dbReference type="ARBA" id="ARBA00001971"/>
    </source>
</evidence>
<dbReference type="PRINTS" id="PR00385">
    <property type="entry name" value="P450"/>
</dbReference>
<keyword evidence="10" id="KW-0812">Transmembrane</keyword>
<evidence type="ECO:0000256" key="3">
    <source>
        <dbReference type="ARBA" id="ARBA00022617"/>
    </source>
</evidence>
<dbReference type="InterPro" id="IPR002974">
    <property type="entry name" value="Cyt_P450_E_CYP52_ascomycetes"/>
</dbReference>
<feature type="transmembrane region" description="Helical" evidence="10">
    <location>
        <begin position="6"/>
        <end position="23"/>
    </location>
</feature>
<dbReference type="Proteomes" id="UP001141434">
    <property type="component" value="Unassembled WGS sequence"/>
</dbReference>
<evidence type="ECO:0000256" key="4">
    <source>
        <dbReference type="ARBA" id="ARBA00022723"/>
    </source>
</evidence>
<keyword evidence="10" id="KW-1133">Transmembrane helix</keyword>
<dbReference type="GO" id="GO:0043386">
    <property type="term" value="P:mycotoxin biosynthetic process"/>
    <property type="evidence" value="ECO:0007669"/>
    <property type="project" value="UniProtKB-ARBA"/>
</dbReference>
<gene>
    <name evidence="11" type="ORF">NUU61_002855</name>
</gene>
<protein>
    <submittedName>
        <fullName evidence="11">Cytochrome P450</fullName>
    </submittedName>
</protein>
<dbReference type="PANTHER" id="PTHR24287">
    <property type="entry name" value="P450, PUTATIVE (EUROFUNG)-RELATED"/>
    <property type="match status" value="1"/>
</dbReference>
<dbReference type="InterPro" id="IPR017972">
    <property type="entry name" value="Cyt_P450_CS"/>
</dbReference>
<dbReference type="SUPFAM" id="SSF48264">
    <property type="entry name" value="Cytochrome P450"/>
    <property type="match status" value="1"/>
</dbReference>
<organism evidence="11 12">
    <name type="scientific">Penicillium alfredii</name>
    <dbReference type="NCBI Taxonomy" id="1506179"/>
    <lineage>
        <taxon>Eukaryota</taxon>
        <taxon>Fungi</taxon>
        <taxon>Dikarya</taxon>
        <taxon>Ascomycota</taxon>
        <taxon>Pezizomycotina</taxon>
        <taxon>Eurotiomycetes</taxon>
        <taxon>Eurotiomycetidae</taxon>
        <taxon>Eurotiales</taxon>
        <taxon>Aspergillaceae</taxon>
        <taxon>Penicillium</taxon>
    </lineage>
</organism>
<evidence type="ECO:0000313" key="11">
    <source>
        <dbReference type="EMBL" id="KAJ5105508.1"/>
    </source>
</evidence>
<dbReference type="PANTHER" id="PTHR24287:SF1">
    <property type="entry name" value="P450, PUTATIVE (EUROFUNG)-RELATED"/>
    <property type="match status" value="1"/>
</dbReference>
<evidence type="ECO:0000313" key="12">
    <source>
        <dbReference type="Proteomes" id="UP001141434"/>
    </source>
</evidence>
<proteinExistence type="inferred from homology"/>
<name>A0A9W9KHC0_9EURO</name>
<dbReference type="PROSITE" id="PS00086">
    <property type="entry name" value="CYTOCHROME_P450"/>
    <property type="match status" value="1"/>
</dbReference>
<keyword evidence="4 8" id="KW-0479">Metal-binding</keyword>
<dbReference type="CDD" id="cd11063">
    <property type="entry name" value="CYP52"/>
    <property type="match status" value="1"/>
</dbReference>
<evidence type="ECO:0000256" key="8">
    <source>
        <dbReference type="PIRSR" id="PIRSR602402-1"/>
    </source>
</evidence>
<evidence type="ECO:0000256" key="5">
    <source>
        <dbReference type="ARBA" id="ARBA00023002"/>
    </source>
</evidence>
<reference evidence="11" key="2">
    <citation type="journal article" date="2023" name="IMA Fungus">
        <title>Comparative genomic study of the Penicillium genus elucidates a diverse pangenome and 15 lateral gene transfer events.</title>
        <authorList>
            <person name="Petersen C."/>
            <person name="Sorensen T."/>
            <person name="Nielsen M.R."/>
            <person name="Sondergaard T.E."/>
            <person name="Sorensen J.L."/>
            <person name="Fitzpatrick D.A."/>
            <person name="Frisvad J.C."/>
            <person name="Nielsen K.L."/>
        </authorList>
    </citation>
    <scope>NUCLEOTIDE SEQUENCE</scope>
    <source>
        <strain evidence="11">IBT 34128</strain>
    </source>
</reference>
<sequence>MTVSFILGFAVAAVVLHFVRVLVTSWIHARKARELGCGSLPLFPCKDPFGVDNLKETLAAVGEKRLPELGERRLRVISDQENRYVTTYRIRNLGRMHIFTVDPKNIQAVLATQFKEFELGEARRRSIHPLLGTGIFTADGEEWSRSRSLLRPQFTREQISQLDLEEQHVQKAMHALPAGANGWTDATDIQTIFFRLTIDSATEFLFGESVESQLGALNGLNRPEDSFASYFDRSQAVAAQRTRLEKLAFLAENKETRHMTKQVHAFVDKFVDKALRTAETEKKLPDEEKTSQYVFLDALVAVTRDPIELRSQSLNILLAGRDTTASLLSWTVLLLARHPEVFRKLRETIVDTFGSYSSPQNLSFAALKACQYLQYCMNESLRLYPVVPFNRRIATRDTTLPRGGGPDGQSPIYLPKGQSVLYSTHVMHRRKDIWGADVEEFKPERWATRKVGWEYLPFNGGPRICIGQQFALTEAGYVLARLLQRFDQIEDVHPDREIRWNLSLTSAPADLVTVRMHQAEDAN</sequence>
<dbReference type="Gene3D" id="1.10.630.10">
    <property type="entry name" value="Cytochrome P450"/>
    <property type="match status" value="1"/>
</dbReference>
<dbReference type="GeneID" id="81392605"/>
<dbReference type="PRINTS" id="PR00464">
    <property type="entry name" value="EP450II"/>
</dbReference>
<dbReference type="InterPro" id="IPR001128">
    <property type="entry name" value="Cyt_P450"/>
</dbReference>
<reference evidence="11" key="1">
    <citation type="submission" date="2022-11" db="EMBL/GenBank/DDBJ databases">
        <authorList>
            <person name="Petersen C."/>
        </authorList>
    </citation>
    <scope>NUCLEOTIDE SEQUENCE</scope>
    <source>
        <strain evidence="11">IBT 34128</strain>
    </source>
</reference>
<dbReference type="GO" id="GO:0005506">
    <property type="term" value="F:iron ion binding"/>
    <property type="evidence" value="ECO:0007669"/>
    <property type="project" value="InterPro"/>
</dbReference>
<feature type="binding site" description="axial binding residue" evidence="8">
    <location>
        <position position="465"/>
    </location>
    <ligand>
        <name>heme</name>
        <dbReference type="ChEBI" id="CHEBI:30413"/>
    </ligand>
    <ligandPart>
        <name>Fe</name>
        <dbReference type="ChEBI" id="CHEBI:18248"/>
    </ligandPart>
</feature>
<keyword evidence="10" id="KW-0472">Membrane</keyword>
<keyword evidence="12" id="KW-1185">Reference proteome</keyword>
<comment type="caution">
    <text evidence="11">The sequence shown here is derived from an EMBL/GenBank/DDBJ whole genome shotgun (WGS) entry which is preliminary data.</text>
</comment>
<evidence type="ECO:0000256" key="2">
    <source>
        <dbReference type="ARBA" id="ARBA00010617"/>
    </source>
</evidence>
<evidence type="ECO:0000256" key="6">
    <source>
        <dbReference type="ARBA" id="ARBA00023004"/>
    </source>
</evidence>
<dbReference type="Pfam" id="PF00067">
    <property type="entry name" value="p450"/>
    <property type="match status" value="1"/>
</dbReference>
<evidence type="ECO:0000256" key="9">
    <source>
        <dbReference type="RuleBase" id="RU000461"/>
    </source>
</evidence>
<dbReference type="EMBL" id="JAPMSZ010000004">
    <property type="protein sequence ID" value="KAJ5105508.1"/>
    <property type="molecule type" value="Genomic_DNA"/>
</dbReference>
<dbReference type="OrthoDB" id="1470350at2759"/>
<comment type="cofactor">
    <cofactor evidence="1 8">
        <name>heme</name>
        <dbReference type="ChEBI" id="CHEBI:30413"/>
    </cofactor>
</comment>
<comment type="similarity">
    <text evidence="2 9">Belongs to the cytochrome P450 family.</text>
</comment>
<dbReference type="InterPro" id="IPR047146">
    <property type="entry name" value="Cyt_P450_E_CYP52_fungi"/>
</dbReference>